<name>A0ABN8J5U8_9NEOP</name>
<feature type="compositionally biased region" description="Polar residues" evidence="6">
    <location>
        <begin position="1000"/>
        <end position="1012"/>
    </location>
</feature>
<dbReference type="Pfam" id="PF00400">
    <property type="entry name" value="WD40"/>
    <property type="match status" value="1"/>
</dbReference>
<organism evidence="7 8">
    <name type="scientific">Iphiclides podalirius</name>
    <name type="common">scarce swallowtail</name>
    <dbReference type="NCBI Taxonomy" id="110791"/>
    <lineage>
        <taxon>Eukaryota</taxon>
        <taxon>Metazoa</taxon>
        <taxon>Ecdysozoa</taxon>
        <taxon>Arthropoda</taxon>
        <taxon>Hexapoda</taxon>
        <taxon>Insecta</taxon>
        <taxon>Pterygota</taxon>
        <taxon>Neoptera</taxon>
        <taxon>Endopterygota</taxon>
        <taxon>Lepidoptera</taxon>
        <taxon>Glossata</taxon>
        <taxon>Ditrysia</taxon>
        <taxon>Papilionoidea</taxon>
        <taxon>Papilionidae</taxon>
        <taxon>Papilioninae</taxon>
        <taxon>Iphiclides</taxon>
    </lineage>
</organism>
<evidence type="ECO:0000313" key="8">
    <source>
        <dbReference type="Proteomes" id="UP000837857"/>
    </source>
</evidence>
<protein>
    <recommendedName>
        <fullName evidence="5">Cilia- and flagella-associated protein 251</fullName>
    </recommendedName>
</protein>
<dbReference type="Gene3D" id="1.10.238.10">
    <property type="entry name" value="EF-hand"/>
    <property type="match status" value="1"/>
</dbReference>
<keyword evidence="8" id="KW-1185">Reference proteome</keyword>
<keyword evidence="3" id="KW-0677">Repeat</keyword>
<evidence type="ECO:0000313" key="7">
    <source>
        <dbReference type="EMBL" id="CAH2074708.1"/>
    </source>
</evidence>
<dbReference type="PANTHER" id="PTHR13720:SF13">
    <property type="entry name" value="CILIA- AND FLAGELLA-ASSOCIATED PROTEIN 251"/>
    <property type="match status" value="1"/>
</dbReference>
<dbReference type="EMBL" id="OW152819">
    <property type="protein sequence ID" value="CAH2074708.1"/>
    <property type="molecule type" value="Genomic_DNA"/>
</dbReference>
<dbReference type="Gene3D" id="2.130.10.10">
    <property type="entry name" value="YVTN repeat-like/Quinoprotein amine dehydrogenase"/>
    <property type="match status" value="2"/>
</dbReference>
<accession>A0ABN8J5U8</accession>
<evidence type="ECO:0000256" key="2">
    <source>
        <dbReference type="ARBA" id="ARBA00022574"/>
    </source>
</evidence>
<gene>
    <name evidence="7" type="ORF">IPOD504_LOCUS16198</name>
</gene>
<dbReference type="InterPro" id="IPR011047">
    <property type="entry name" value="Quinoprotein_ADH-like_sf"/>
</dbReference>
<dbReference type="InterPro" id="IPR015943">
    <property type="entry name" value="WD40/YVTN_repeat-like_dom_sf"/>
</dbReference>
<evidence type="ECO:0000256" key="4">
    <source>
        <dbReference type="ARBA" id="ARBA00023273"/>
    </source>
</evidence>
<keyword evidence="4" id="KW-0966">Cell projection</keyword>
<evidence type="ECO:0000256" key="5">
    <source>
        <dbReference type="ARBA" id="ARBA00040994"/>
    </source>
</evidence>
<feature type="region of interest" description="Disordered" evidence="6">
    <location>
        <begin position="1000"/>
        <end position="1019"/>
    </location>
</feature>
<evidence type="ECO:0000256" key="3">
    <source>
        <dbReference type="ARBA" id="ARBA00022737"/>
    </source>
</evidence>
<dbReference type="SUPFAM" id="SSF47473">
    <property type="entry name" value="EF-hand"/>
    <property type="match status" value="1"/>
</dbReference>
<dbReference type="Proteomes" id="UP000837857">
    <property type="component" value="Chromosome 7"/>
</dbReference>
<dbReference type="SUPFAM" id="SSF50998">
    <property type="entry name" value="Quinoprotein alcohol dehydrogenase-like"/>
    <property type="match status" value="1"/>
</dbReference>
<evidence type="ECO:0000256" key="1">
    <source>
        <dbReference type="ARBA" id="ARBA00004138"/>
    </source>
</evidence>
<feature type="non-terminal residue" evidence="7">
    <location>
        <position position="1019"/>
    </location>
</feature>
<evidence type="ECO:0000256" key="6">
    <source>
        <dbReference type="SAM" id="MobiDB-lite"/>
    </source>
</evidence>
<dbReference type="InterPro" id="IPR011992">
    <property type="entry name" value="EF-hand-dom_pair"/>
</dbReference>
<dbReference type="InterPro" id="IPR001680">
    <property type="entry name" value="WD40_rpt"/>
</dbReference>
<reference evidence="7" key="1">
    <citation type="submission" date="2022-03" db="EMBL/GenBank/DDBJ databases">
        <authorList>
            <person name="Martin H S."/>
        </authorList>
    </citation>
    <scope>NUCLEOTIDE SEQUENCE</scope>
</reference>
<sequence length="1019" mass="115107">MSTAPGASNGTASDIDMRRLYSLSLSQIRKHSELANYNYKPSPFNIRWIHGYNSKIGVINLNDQGSTMAFYAAGNCAVLYNWTTNEMRILQGHRHMVTCIASDSKGKWLVTADAGPENVLIVWDSGDLFPQKTLFSPHGAMKIAKAAISGDAKYLLTLGYKERAVVHWWIWSFGENEPHATSEVAIPRNGVLDMAFNSTKSEQFVLITKNDIWIGVSEKAFVVERGVLKETDRYLLRIRMVERKQNAEFGRLTCFTFVRETSQILVGSNRGCVLVYGYTAEYQENVDTGNIDDVKFVKGLKIQHGKINVIRNVDGVIVTGNNAGEIHFYDPQLKLLYWVHGFTVDRVTGLSFNVAPRSYEVLDPKCNTPCLCWEKVVLEADPETGVKRQKLMKSKLPSDATVGNKPFVVRDFIVCTKNQGVGFVDFVSETNTTIVNSRISPALSLTNHPEKPFVCVGYADGTIELYNFVRHTLFARLDLRDHYKVVTAPSAESINCFTAITLPQLSVTCLKYSPSGLHLACGLNTGELLFLDPTTIEIRTEKPIRDTSHEIKKLSYSPDSFTLACTDSGRTICVYKYDCSTLGWRFLAKHRAHYKDVTSFFFLPERNDDGEHKLVSLGADRCLVEYDVGASSEGCLEVFSLDRIDQTAVPLAGAPWPTPPGLDPESCRFDLPLILVANNEYKYKIINYKTTMTLSTILGPRFEHPVREVQLVSRREEGEPLPYLLFATKNVVGLQKLPLDGNPWKHIGLLGHPIEVIQMCFREDYGALFTIGAKDSCMTQWAANYRALDTTAKLGGGDLDPYYCLIENGRPGWLFREIRDLFYYIQILCQGSFSPSMRRVKDHIPIETLPDLMRALGYFPSEYEVENLIVEAKYKVYQQRPSTEVDFEEFVKLYLNHRPAYSTSSKELRNAFRNFATFSDNSYSIPRDEFIEILKDYGEHFSKELIWYLLSILCGHSFEDRVGMNEEDFSFIPETITFSDLLCHIIGVQDYDNPSEQYSAKGSSCSQLTNSSDSDDAQL</sequence>
<proteinExistence type="predicted"/>
<dbReference type="SMART" id="SM00320">
    <property type="entry name" value="WD40"/>
    <property type="match status" value="6"/>
</dbReference>
<keyword evidence="2" id="KW-0853">WD repeat</keyword>
<dbReference type="InterPro" id="IPR050630">
    <property type="entry name" value="WD_repeat_EMAP"/>
</dbReference>
<dbReference type="PANTHER" id="PTHR13720">
    <property type="entry name" value="WD-40 REPEAT PROTEIN"/>
    <property type="match status" value="1"/>
</dbReference>
<comment type="subcellular location">
    <subcellularLocation>
        <location evidence="1">Cell projection</location>
        <location evidence="1">Cilium</location>
    </subcellularLocation>
</comment>